<dbReference type="InterPro" id="IPR036249">
    <property type="entry name" value="Thioredoxin-like_sf"/>
</dbReference>
<dbReference type="PANTHER" id="PTHR15337:SF11">
    <property type="entry name" value="THIOREDOXIN DOMAIN-CONTAINING PROTEIN"/>
    <property type="match status" value="1"/>
</dbReference>
<dbReference type="InterPro" id="IPR051099">
    <property type="entry name" value="AGR/TXD"/>
</dbReference>
<organism evidence="3 4">
    <name type="scientific">Haliscomenobacter hydrossis (strain ATCC 27775 / DSM 1100 / LMG 10767 / O)</name>
    <dbReference type="NCBI Taxonomy" id="760192"/>
    <lineage>
        <taxon>Bacteria</taxon>
        <taxon>Pseudomonadati</taxon>
        <taxon>Bacteroidota</taxon>
        <taxon>Saprospiria</taxon>
        <taxon>Saprospirales</taxon>
        <taxon>Haliscomenobacteraceae</taxon>
        <taxon>Haliscomenobacter</taxon>
    </lineage>
</organism>
<proteinExistence type="predicted"/>
<keyword evidence="4" id="KW-1185">Reference proteome</keyword>
<feature type="domain" description="Thioredoxin" evidence="2">
    <location>
        <begin position="3"/>
        <end position="135"/>
    </location>
</feature>
<dbReference type="Proteomes" id="UP000008461">
    <property type="component" value="Chromosome"/>
</dbReference>
<gene>
    <name evidence="3" type="ordered locus">Halhy_2920</name>
</gene>
<evidence type="ECO:0000313" key="3">
    <source>
        <dbReference type="EMBL" id="AEE50784.1"/>
    </source>
</evidence>
<dbReference type="RefSeq" id="WP_013765327.1">
    <property type="nucleotide sequence ID" value="NC_015510.1"/>
</dbReference>
<dbReference type="Gene3D" id="3.40.30.10">
    <property type="entry name" value="Glutaredoxin"/>
    <property type="match status" value="1"/>
</dbReference>
<name>F4L486_HALH1</name>
<dbReference type="EMBL" id="CP002691">
    <property type="protein sequence ID" value="AEE50784.1"/>
    <property type="molecule type" value="Genomic_DNA"/>
</dbReference>
<dbReference type="eggNOG" id="COG1331">
    <property type="taxonomic scope" value="Bacteria"/>
</dbReference>
<dbReference type="InterPro" id="IPR013766">
    <property type="entry name" value="Thioredoxin_domain"/>
</dbReference>
<dbReference type="SUPFAM" id="SSF52833">
    <property type="entry name" value="Thioredoxin-like"/>
    <property type="match status" value="1"/>
</dbReference>
<dbReference type="STRING" id="760192.Halhy_2920"/>
<evidence type="ECO:0000259" key="2">
    <source>
        <dbReference type="PROSITE" id="PS51352"/>
    </source>
</evidence>
<dbReference type="OrthoDB" id="645813at2"/>
<reference evidence="3 4" key="1">
    <citation type="journal article" date="2011" name="Stand. Genomic Sci.">
        <title>Complete genome sequence of Haliscomenobacter hydrossis type strain (O).</title>
        <authorList>
            <consortium name="US DOE Joint Genome Institute (JGI-PGF)"/>
            <person name="Daligault H."/>
            <person name="Lapidus A."/>
            <person name="Zeytun A."/>
            <person name="Nolan M."/>
            <person name="Lucas S."/>
            <person name="Del Rio T.G."/>
            <person name="Tice H."/>
            <person name="Cheng J.F."/>
            <person name="Tapia R."/>
            <person name="Han C."/>
            <person name="Goodwin L."/>
            <person name="Pitluck S."/>
            <person name="Liolios K."/>
            <person name="Pagani I."/>
            <person name="Ivanova N."/>
            <person name="Huntemann M."/>
            <person name="Mavromatis K."/>
            <person name="Mikhailova N."/>
            <person name="Pati A."/>
            <person name="Chen A."/>
            <person name="Palaniappan K."/>
            <person name="Land M."/>
            <person name="Hauser L."/>
            <person name="Brambilla E.M."/>
            <person name="Rohde M."/>
            <person name="Verbarg S."/>
            <person name="Goker M."/>
            <person name="Bristow J."/>
            <person name="Eisen J.A."/>
            <person name="Markowitz V."/>
            <person name="Hugenholtz P."/>
            <person name="Kyrpides N.C."/>
            <person name="Klenk H.P."/>
            <person name="Woyke T."/>
        </authorList>
    </citation>
    <scope>NUCLEOTIDE SEQUENCE [LARGE SCALE GENOMIC DNA]</scope>
    <source>
        <strain evidence="4">ATCC 27775 / DSM 1100 / LMG 10767 / O</strain>
    </source>
</reference>
<dbReference type="InterPro" id="IPR006577">
    <property type="entry name" value="UAS"/>
</dbReference>
<dbReference type="PROSITE" id="PS51352">
    <property type="entry name" value="THIOREDOXIN_2"/>
    <property type="match status" value="1"/>
</dbReference>
<dbReference type="SMART" id="SM00594">
    <property type="entry name" value="UAS"/>
    <property type="match status" value="1"/>
</dbReference>
<protein>
    <submittedName>
        <fullName evidence="3">Thioredoxin domain-containing protein</fullName>
    </submittedName>
</protein>
<dbReference type="AlphaFoldDB" id="F4L486"/>
<dbReference type="KEGG" id="hhy:Halhy_2920"/>
<dbReference type="Pfam" id="PF13899">
    <property type="entry name" value="Thioredoxin_7"/>
    <property type="match status" value="1"/>
</dbReference>
<keyword evidence="1" id="KW-0732">Signal</keyword>
<evidence type="ECO:0000256" key="1">
    <source>
        <dbReference type="ARBA" id="ARBA00022729"/>
    </source>
</evidence>
<evidence type="ECO:0000313" key="4">
    <source>
        <dbReference type="Proteomes" id="UP000008461"/>
    </source>
</evidence>
<dbReference type="HOGENOM" id="CLU_032298_1_0_10"/>
<reference key="2">
    <citation type="submission" date="2011-04" db="EMBL/GenBank/DDBJ databases">
        <title>Complete sequence of chromosome of Haliscomenobacter hydrossis DSM 1100.</title>
        <authorList>
            <consortium name="US DOE Joint Genome Institute (JGI-PGF)"/>
            <person name="Lucas S."/>
            <person name="Han J."/>
            <person name="Lapidus A."/>
            <person name="Bruce D."/>
            <person name="Goodwin L."/>
            <person name="Pitluck S."/>
            <person name="Peters L."/>
            <person name="Kyrpides N."/>
            <person name="Mavromatis K."/>
            <person name="Ivanova N."/>
            <person name="Ovchinnikova G."/>
            <person name="Pagani I."/>
            <person name="Daligault H."/>
            <person name="Detter J.C."/>
            <person name="Han C."/>
            <person name="Land M."/>
            <person name="Hauser L."/>
            <person name="Markowitz V."/>
            <person name="Cheng J.-F."/>
            <person name="Hugenholtz P."/>
            <person name="Woyke T."/>
            <person name="Wu D."/>
            <person name="Verbarg S."/>
            <person name="Frueling A."/>
            <person name="Brambilla E."/>
            <person name="Klenk H.-P."/>
            <person name="Eisen J.A."/>
        </authorList>
    </citation>
    <scope>NUCLEOTIDE SEQUENCE</scope>
    <source>
        <strain>DSM 1100</strain>
    </source>
</reference>
<accession>F4L486</accession>
<sequence>MKKIVSTLAVSLLLLSAVIGQGIEFFHGSWEEALAEAKKQEKPIFVDAFTTWCGPCKMMSRSVFTAEEVGTFFNENFISLKIDMEKPEGLSFQKTYPVSAYPTLYFIGNDGKVIKRVVGAKQAEEFIQVAKSTLGRADNIEDYVKAYEGGDRKPELVYKYVRALNRSGKPNPRIVNDFLRTQKDFDSDFSRKIIFEGTSEADSRAFELLVQHRSAIAPVVGGEEAVKNKIIAACKATAQKGITMQNEDLLKEAKKKVQTHLPDRAQAFAARMDMDMADKQDNAKDYLKAAKAYAKAAASEPVTDLRTVAFELKKRSADAPDALDAAIELMKVASEKSDQSIYALSYADLLLSKGKVAEAKAAAEKAVKLSEKEGEDNLLRAKGYLDKLMQP</sequence>
<dbReference type="PANTHER" id="PTHR15337">
    <property type="entry name" value="ANTERIOR GRADIENT PROTEIN-RELATED"/>
    <property type="match status" value="1"/>
</dbReference>